<dbReference type="Proteomes" id="UP001243330">
    <property type="component" value="Unassembled WGS sequence"/>
</dbReference>
<dbReference type="EMBL" id="JAQOWY010001443">
    <property type="protein sequence ID" value="KAK1837358.1"/>
    <property type="molecule type" value="Genomic_DNA"/>
</dbReference>
<organism evidence="1 2">
    <name type="scientific">Colletotrichum chrysophilum</name>
    <dbReference type="NCBI Taxonomy" id="1836956"/>
    <lineage>
        <taxon>Eukaryota</taxon>
        <taxon>Fungi</taxon>
        <taxon>Dikarya</taxon>
        <taxon>Ascomycota</taxon>
        <taxon>Pezizomycotina</taxon>
        <taxon>Sordariomycetes</taxon>
        <taxon>Hypocreomycetidae</taxon>
        <taxon>Glomerellales</taxon>
        <taxon>Glomerellaceae</taxon>
        <taxon>Colletotrichum</taxon>
        <taxon>Colletotrichum gloeosporioides species complex</taxon>
    </lineage>
</organism>
<accession>A0AAD8ZXJ2</accession>
<reference evidence="1" key="1">
    <citation type="submission" date="2023-01" db="EMBL/GenBank/DDBJ databases">
        <title>Colletotrichum chrysophilum M932 genome sequence.</title>
        <authorList>
            <person name="Baroncelli R."/>
        </authorList>
    </citation>
    <scope>NUCLEOTIDE SEQUENCE</scope>
    <source>
        <strain evidence="1">M932</strain>
    </source>
</reference>
<evidence type="ECO:0000313" key="2">
    <source>
        <dbReference type="Proteomes" id="UP001243330"/>
    </source>
</evidence>
<proteinExistence type="predicted"/>
<dbReference type="AlphaFoldDB" id="A0AAD8ZXJ2"/>
<comment type="caution">
    <text evidence="1">The sequence shown here is derived from an EMBL/GenBank/DDBJ whole genome shotgun (WGS) entry which is preliminary data.</text>
</comment>
<name>A0AAD8ZXJ2_9PEZI</name>
<sequence length="35" mass="3937">MDGSSQQRRMLLNGCKESSSLRLGPLNLIRLDFLS</sequence>
<gene>
    <name evidence="1" type="ORF">CCHR01_20020</name>
</gene>
<protein>
    <submittedName>
        <fullName evidence="1">Uncharacterized protein</fullName>
    </submittedName>
</protein>
<keyword evidence="2" id="KW-1185">Reference proteome</keyword>
<evidence type="ECO:0000313" key="1">
    <source>
        <dbReference type="EMBL" id="KAK1837358.1"/>
    </source>
</evidence>